<dbReference type="EMBL" id="MN740625">
    <property type="protein sequence ID" value="QHS78966.1"/>
    <property type="molecule type" value="Genomic_DNA"/>
</dbReference>
<evidence type="ECO:0000256" key="1">
    <source>
        <dbReference type="SAM" id="MobiDB-lite"/>
    </source>
</evidence>
<evidence type="ECO:0000313" key="2">
    <source>
        <dbReference type="EMBL" id="QHS78966.1"/>
    </source>
</evidence>
<dbReference type="AlphaFoldDB" id="A0A6C0AH37"/>
<organism evidence="2">
    <name type="scientific">viral metagenome</name>
    <dbReference type="NCBI Taxonomy" id="1070528"/>
    <lineage>
        <taxon>unclassified sequences</taxon>
        <taxon>metagenomes</taxon>
        <taxon>organismal metagenomes</taxon>
    </lineage>
</organism>
<dbReference type="Pfam" id="PF19071">
    <property type="entry name" value="DUF5767"/>
    <property type="match status" value="1"/>
</dbReference>
<proteinExistence type="predicted"/>
<sequence>MEVINLSDTPTVSFGPGIELLMNDKPKKETVSVTDLDKLESELNDLSRSSIPTSAPPSTPVSFPRMENVVIEELPSVKFDIPEKPKDPMTWDGFKPFQGDPDKVTATKDSLKERFSYLRKLEDLELKGVRLTRKYTMDSSLEEMKGEYENIISEKERSNNVKFQGKMLMALITGVEFLNSKFDPFDVKLDGWADQVNENISDYDDIFAELHEKYKNKAKLAPELKLMFQLGGSAIMLHMTNTMFKSSVPGIDDIMKQNPELMQKFTQAAVNSMGASHPGFSGFVNSVQPTREPREVRREPREEKRPDMKGPSDINSLLSGLKPKTIQLDEGSTVSLSELNEMKDGLNSAKRGRKKRSEKNSMSLNL</sequence>
<protein>
    <submittedName>
        <fullName evidence="2">Uncharacterized protein</fullName>
    </submittedName>
</protein>
<feature type="region of interest" description="Disordered" evidence="1">
    <location>
        <begin position="43"/>
        <end position="63"/>
    </location>
</feature>
<feature type="region of interest" description="Disordered" evidence="1">
    <location>
        <begin position="279"/>
        <end position="366"/>
    </location>
</feature>
<feature type="compositionally biased region" description="Basic and acidic residues" evidence="1">
    <location>
        <begin position="291"/>
        <end position="310"/>
    </location>
</feature>
<dbReference type="InterPro" id="IPR043910">
    <property type="entry name" value="DUF5767"/>
</dbReference>
<reference evidence="2" key="1">
    <citation type="journal article" date="2020" name="Nature">
        <title>Giant virus diversity and host interactions through global metagenomics.</title>
        <authorList>
            <person name="Schulz F."/>
            <person name="Roux S."/>
            <person name="Paez-Espino D."/>
            <person name="Jungbluth S."/>
            <person name="Walsh D.A."/>
            <person name="Denef V.J."/>
            <person name="McMahon K.D."/>
            <person name="Konstantinidis K.T."/>
            <person name="Eloe-Fadrosh E.A."/>
            <person name="Kyrpides N.C."/>
            <person name="Woyke T."/>
        </authorList>
    </citation>
    <scope>NUCLEOTIDE SEQUENCE</scope>
    <source>
        <strain evidence="2">GVMAG-S-1035118-87</strain>
    </source>
</reference>
<name>A0A6C0AH37_9ZZZZ</name>
<accession>A0A6C0AH37</accession>